<keyword evidence="4" id="KW-0551">Lipid droplet</keyword>
<keyword evidence="11" id="KW-1185">Reference proteome</keyword>
<evidence type="ECO:0000256" key="1">
    <source>
        <dbReference type="ARBA" id="ARBA00004502"/>
    </source>
</evidence>
<feature type="region of interest" description="Disordered" evidence="9">
    <location>
        <begin position="1"/>
        <end position="42"/>
    </location>
</feature>
<feature type="compositionally biased region" description="Basic and acidic residues" evidence="9">
    <location>
        <begin position="26"/>
        <end position="42"/>
    </location>
</feature>
<name>A0A3S3QK69_9ACAR</name>
<dbReference type="EMBL" id="NCKU01002246">
    <property type="protein sequence ID" value="RWS10042.1"/>
    <property type="molecule type" value="Genomic_DNA"/>
</dbReference>
<evidence type="ECO:0000256" key="4">
    <source>
        <dbReference type="ARBA" id="ARBA00022677"/>
    </source>
</evidence>
<evidence type="ECO:0000256" key="3">
    <source>
        <dbReference type="ARBA" id="ARBA00019242"/>
    </source>
</evidence>
<comment type="caution">
    <text evidence="10">The sequence shown here is derived from an EMBL/GenBank/DDBJ whole genome shotgun (WGS) entry which is preliminary data.</text>
</comment>
<accession>A0A3S3QK69</accession>
<keyword evidence="5" id="KW-0378">Hydrolase</keyword>
<comment type="catalytic activity">
    <reaction evidence="8">
        <text>a cholesterol ester + H2O = cholesterol + a fatty acid + H(+)</text>
        <dbReference type="Rhea" id="RHEA:36403"/>
        <dbReference type="ChEBI" id="CHEBI:15377"/>
        <dbReference type="ChEBI" id="CHEBI:15378"/>
        <dbReference type="ChEBI" id="CHEBI:16113"/>
        <dbReference type="ChEBI" id="CHEBI:17002"/>
        <dbReference type="ChEBI" id="CHEBI:28868"/>
        <dbReference type="EC" id="3.1.1.13"/>
    </reaction>
    <physiologicalReaction direction="left-to-right" evidence="8">
        <dbReference type="Rhea" id="RHEA:36404"/>
    </physiologicalReaction>
</comment>
<sequence length="221" mass="25318">MAEETKDSSIKLNEEKSLKKSKNNVKKQEQKAENDKIDDRRDSISMRTYKTSISTVESQVLTRQELPDGEESLKNSLIIVNKMVTEYIQIGFEKLIEEKFTPLYPNKKEGVVFVIPGFLGSITYYKPFMIHLYNELKLPIVGISHGDHCRPTLDIKQANVKSKGVPIIIVAHSIGAAIALQMLRMNSNLTVSLSRGKNKKTRCCRQYIFVEFERIIKMHKL</sequence>
<dbReference type="GO" id="GO:0019915">
    <property type="term" value="P:lipid storage"/>
    <property type="evidence" value="ECO:0007669"/>
    <property type="project" value="InterPro"/>
</dbReference>
<evidence type="ECO:0000256" key="5">
    <source>
        <dbReference type="ARBA" id="ARBA00022801"/>
    </source>
</evidence>
<feature type="compositionally biased region" description="Basic and acidic residues" evidence="9">
    <location>
        <begin position="1"/>
        <end position="18"/>
    </location>
</feature>
<evidence type="ECO:0000313" key="10">
    <source>
        <dbReference type="EMBL" id="RWS10042.1"/>
    </source>
</evidence>
<dbReference type="InterPro" id="IPR029058">
    <property type="entry name" value="AB_hydrolase_fold"/>
</dbReference>
<dbReference type="EC" id="3.1.1.13" evidence="7"/>
<dbReference type="PANTHER" id="PTHR13390:SF0">
    <property type="entry name" value="LIPID DROPLET-ASSOCIATED HYDROLASE"/>
    <property type="match status" value="1"/>
</dbReference>
<evidence type="ECO:0000256" key="8">
    <source>
        <dbReference type="ARBA" id="ARBA00049527"/>
    </source>
</evidence>
<evidence type="ECO:0000256" key="2">
    <source>
        <dbReference type="ARBA" id="ARBA00008300"/>
    </source>
</evidence>
<evidence type="ECO:0000256" key="6">
    <source>
        <dbReference type="ARBA" id="ARBA00031924"/>
    </source>
</evidence>
<dbReference type="OrthoDB" id="448051at2759"/>
<dbReference type="GO" id="GO:0005811">
    <property type="term" value="C:lipid droplet"/>
    <property type="evidence" value="ECO:0007669"/>
    <property type="project" value="UniProtKB-SubCell"/>
</dbReference>
<comment type="similarity">
    <text evidence="2">Belongs to the AB hydrolase superfamily. LDAH family.</text>
</comment>
<dbReference type="GO" id="GO:0004771">
    <property type="term" value="F:sterol ester esterase activity"/>
    <property type="evidence" value="ECO:0007669"/>
    <property type="project" value="UniProtKB-EC"/>
</dbReference>
<dbReference type="PANTHER" id="PTHR13390">
    <property type="entry name" value="LIPASE"/>
    <property type="match status" value="1"/>
</dbReference>
<proteinExistence type="inferred from homology"/>
<reference evidence="10 11" key="1">
    <citation type="journal article" date="2018" name="Gigascience">
        <title>Genomes of trombidid mites reveal novel predicted allergens and laterally-transferred genes associated with secondary metabolism.</title>
        <authorList>
            <person name="Dong X."/>
            <person name="Chaisiri K."/>
            <person name="Xia D."/>
            <person name="Armstrong S.D."/>
            <person name="Fang Y."/>
            <person name="Donnelly M.J."/>
            <person name="Kadowaki T."/>
            <person name="McGarry J.W."/>
            <person name="Darby A.C."/>
            <person name="Makepeace B.L."/>
        </authorList>
    </citation>
    <scope>NUCLEOTIDE SEQUENCE [LARGE SCALE GENOMIC DNA]</scope>
    <source>
        <strain evidence="10">UoL-WK</strain>
    </source>
</reference>
<evidence type="ECO:0000256" key="7">
    <source>
        <dbReference type="ARBA" id="ARBA00039150"/>
    </source>
</evidence>
<dbReference type="SUPFAM" id="SSF53474">
    <property type="entry name" value="alpha/beta-Hydrolases"/>
    <property type="match status" value="1"/>
</dbReference>
<dbReference type="Proteomes" id="UP000285301">
    <property type="component" value="Unassembled WGS sequence"/>
</dbReference>
<evidence type="ECO:0000313" key="11">
    <source>
        <dbReference type="Proteomes" id="UP000285301"/>
    </source>
</evidence>
<protein>
    <recommendedName>
        <fullName evidence="3">Lipid droplet-associated hydrolase</fullName>
        <ecNumber evidence="7">3.1.1.13</ecNumber>
    </recommendedName>
    <alternativeName>
        <fullName evidence="6">Lipid droplet-associated serine hydrolase</fullName>
    </alternativeName>
</protein>
<dbReference type="AlphaFoldDB" id="A0A3S3QK69"/>
<gene>
    <name evidence="10" type="ORF">B4U79_18095</name>
</gene>
<evidence type="ECO:0000256" key="9">
    <source>
        <dbReference type="SAM" id="MobiDB-lite"/>
    </source>
</evidence>
<comment type="subcellular location">
    <subcellularLocation>
        <location evidence="1">Lipid droplet</location>
    </subcellularLocation>
</comment>
<organism evidence="10 11">
    <name type="scientific">Dinothrombium tinctorium</name>
    <dbReference type="NCBI Taxonomy" id="1965070"/>
    <lineage>
        <taxon>Eukaryota</taxon>
        <taxon>Metazoa</taxon>
        <taxon>Ecdysozoa</taxon>
        <taxon>Arthropoda</taxon>
        <taxon>Chelicerata</taxon>
        <taxon>Arachnida</taxon>
        <taxon>Acari</taxon>
        <taxon>Acariformes</taxon>
        <taxon>Trombidiformes</taxon>
        <taxon>Prostigmata</taxon>
        <taxon>Anystina</taxon>
        <taxon>Parasitengona</taxon>
        <taxon>Trombidioidea</taxon>
        <taxon>Trombidiidae</taxon>
        <taxon>Dinothrombium</taxon>
    </lineage>
</organism>
<dbReference type="InterPro" id="IPR019363">
    <property type="entry name" value="LDAH"/>
</dbReference>